<sequence length="151" mass="16344">MVRPLLADPPGWHHITGALHLAARFCTAFCTMQSASLLHSADTTTRLHRTFHLDGPEYARIPPASTRCRPFLALVFLGHGIWFALLGSSATHCTPENPVSGADRVLHGSLAAHSNAYKHQHKHLADLFLSFVLSALPRAPPASPPAIHAVQ</sequence>
<dbReference type="AlphaFoldDB" id="A0A9P4XKL4"/>
<comment type="caution">
    <text evidence="1">The sequence shown here is derived from an EMBL/GenBank/DDBJ whole genome shotgun (WGS) entry which is preliminary data.</text>
</comment>
<reference evidence="1 2" key="1">
    <citation type="submission" date="2018-06" db="EMBL/GenBank/DDBJ databases">
        <title>Genome analysis of cellulolytic fungus Trichoderma lentiforme CFAM-422.</title>
        <authorList>
            <person name="Steindorff A.S."/>
            <person name="Formighieri E.F."/>
            <person name="Midorikawa G.E.O."/>
            <person name="Tamietti M.S."/>
            <person name="Ramos E.Z."/>
            <person name="Silva A.S."/>
            <person name="Bon E.P.S."/>
            <person name="Mendes T.D."/>
            <person name="Damaso M.C.T."/>
            <person name="Favaro L.C.L."/>
        </authorList>
    </citation>
    <scope>NUCLEOTIDE SEQUENCE [LARGE SCALE GENOMIC DNA]</scope>
    <source>
        <strain evidence="1 2">CFAM-422</strain>
    </source>
</reference>
<accession>A0A9P4XKL4</accession>
<protein>
    <submittedName>
        <fullName evidence="1">Uncharacterized protein</fullName>
    </submittedName>
</protein>
<proteinExistence type="predicted"/>
<evidence type="ECO:0000313" key="2">
    <source>
        <dbReference type="Proteomes" id="UP000801864"/>
    </source>
</evidence>
<gene>
    <name evidence="1" type="ORF">CFAM422_004111</name>
</gene>
<name>A0A9P4XKL4_9HYPO</name>
<evidence type="ECO:0000313" key="1">
    <source>
        <dbReference type="EMBL" id="KAF3073617.1"/>
    </source>
</evidence>
<dbReference type="EMBL" id="QLNT01000006">
    <property type="protein sequence ID" value="KAF3073617.1"/>
    <property type="molecule type" value="Genomic_DNA"/>
</dbReference>
<keyword evidence="2" id="KW-1185">Reference proteome</keyword>
<dbReference type="Proteomes" id="UP000801864">
    <property type="component" value="Unassembled WGS sequence"/>
</dbReference>
<organism evidence="1 2">
    <name type="scientific">Trichoderma lentiforme</name>
    <dbReference type="NCBI Taxonomy" id="1567552"/>
    <lineage>
        <taxon>Eukaryota</taxon>
        <taxon>Fungi</taxon>
        <taxon>Dikarya</taxon>
        <taxon>Ascomycota</taxon>
        <taxon>Pezizomycotina</taxon>
        <taxon>Sordariomycetes</taxon>
        <taxon>Hypocreomycetidae</taxon>
        <taxon>Hypocreales</taxon>
        <taxon>Hypocreaceae</taxon>
        <taxon>Trichoderma</taxon>
    </lineage>
</organism>